<organism evidence="11 12">
    <name type="scientific">Varanus komodoensis</name>
    <name type="common">Komodo dragon</name>
    <dbReference type="NCBI Taxonomy" id="61221"/>
    <lineage>
        <taxon>Eukaryota</taxon>
        <taxon>Metazoa</taxon>
        <taxon>Chordata</taxon>
        <taxon>Craniata</taxon>
        <taxon>Vertebrata</taxon>
        <taxon>Euteleostomi</taxon>
        <taxon>Lepidosauria</taxon>
        <taxon>Squamata</taxon>
        <taxon>Bifurcata</taxon>
        <taxon>Unidentata</taxon>
        <taxon>Episquamata</taxon>
        <taxon>Toxicofera</taxon>
        <taxon>Anguimorpha</taxon>
        <taxon>Paleoanguimorpha</taxon>
        <taxon>Varanoidea</taxon>
        <taxon>Varanidae</taxon>
        <taxon>Varanus</taxon>
    </lineage>
</organism>
<evidence type="ECO:0000256" key="6">
    <source>
        <dbReference type="ARBA" id="ARBA00022989"/>
    </source>
</evidence>
<reference evidence="11" key="1">
    <citation type="submission" date="2025-08" db="UniProtKB">
        <authorList>
            <consortium name="Ensembl"/>
        </authorList>
    </citation>
    <scope>IDENTIFICATION</scope>
</reference>
<evidence type="ECO:0000256" key="1">
    <source>
        <dbReference type="ARBA" id="ARBA00004479"/>
    </source>
</evidence>
<proteinExistence type="predicted"/>
<keyword evidence="3" id="KW-0812">Transmembrane</keyword>
<dbReference type="OMA" id="CERWEVA"/>
<feature type="domain" description="LRRNT" evidence="10">
    <location>
        <begin position="22"/>
        <end position="54"/>
    </location>
</feature>
<dbReference type="Ensembl" id="ENSVKKT00000020828.1">
    <property type="protein sequence ID" value="ENSVKKP00000020324.1"/>
    <property type="gene ID" value="ENSVKKG00000013699.1"/>
</dbReference>
<protein>
    <recommendedName>
        <fullName evidence="10">LRRNT domain-containing protein</fullName>
    </recommendedName>
</protein>
<keyword evidence="4 9" id="KW-0732">Signal</keyword>
<dbReference type="InterPro" id="IPR000372">
    <property type="entry name" value="LRRNT"/>
</dbReference>
<reference evidence="11" key="2">
    <citation type="submission" date="2025-09" db="UniProtKB">
        <authorList>
            <consortium name="Ensembl"/>
        </authorList>
    </citation>
    <scope>IDENTIFICATION</scope>
</reference>
<dbReference type="Proteomes" id="UP000694545">
    <property type="component" value="Unplaced"/>
</dbReference>
<keyword evidence="2" id="KW-0433">Leucine-rich repeat</keyword>
<evidence type="ECO:0000256" key="8">
    <source>
        <dbReference type="ARBA" id="ARBA00023157"/>
    </source>
</evidence>
<feature type="signal peptide" evidence="9">
    <location>
        <begin position="1"/>
        <end position="17"/>
    </location>
</feature>
<dbReference type="InterPro" id="IPR052313">
    <property type="entry name" value="GPIb-IX-V_Complex"/>
</dbReference>
<evidence type="ECO:0000259" key="10">
    <source>
        <dbReference type="SMART" id="SM00013"/>
    </source>
</evidence>
<keyword evidence="5" id="KW-0130">Cell adhesion</keyword>
<name>A0A8D2LD27_VARKO</name>
<evidence type="ECO:0000256" key="9">
    <source>
        <dbReference type="SAM" id="SignalP"/>
    </source>
</evidence>
<evidence type="ECO:0000313" key="12">
    <source>
        <dbReference type="Proteomes" id="UP000694545"/>
    </source>
</evidence>
<dbReference type="InterPro" id="IPR032675">
    <property type="entry name" value="LRR_dom_sf"/>
</dbReference>
<keyword evidence="6" id="KW-1133">Transmembrane helix</keyword>
<evidence type="ECO:0000256" key="4">
    <source>
        <dbReference type="ARBA" id="ARBA00022729"/>
    </source>
</evidence>
<evidence type="ECO:0000313" key="11">
    <source>
        <dbReference type="Ensembl" id="ENSVKKP00000020324.1"/>
    </source>
</evidence>
<accession>A0A8D2LD27</accession>
<dbReference type="Gene3D" id="3.80.10.10">
    <property type="entry name" value="Ribonuclease Inhibitor"/>
    <property type="match status" value="1"/>
</dbReference>
<keyword evidence="8" id="KW-1015">Disulfide bond</keyword>
<evidence type="ECO:0000256" key="5">
    <source>
        <dbReference type="ARBA" id="ARBA00022889"/>
    </source>
</evidence>
<comment type="subcellular location">
    <subcellularLocation>
        <location evidence="1">Membrane</location>
        <topology evidence="1">Single-pass type I membrane protein</topology>
    </subcellularLocation>
</comment>
<dbReference type="SMART" id="SM00013">
    <property type="entry name" value="LRRNT"/>
    <property type="match status" value="1"/>
</dbReference>
<evidence type="ECO:0000256" key="2">
    <source>
        <dbReference type="ARBA" id="ARBA00022614"/>
    </source>
</evidence>
<keyword evidence="12" id="KW-1185">Reference proteome</keyword>
<dbReference type="SUPFAM" id="SSF52058">
    <property type="entry name" value="L domain-like"/>
    <property type="match status" value="1"/>
</dbReference>
<keyword evidence="7" id="KW-0472">Membrane</keyword>
<evidence type="ECO:0000256" key="3">
    <source>
        <dbReference type="ARBA" id="ARBA00022692"/>
    </source>
</evidence>
<feature type="chain" id="PRO_5034377124" description="LRRNT domain-containing protein" evidence="9">
    <location>
        <begin position="18"/>
        <end position="172"/>
    </location>
</feature>
<dbReference type="PANTHER" id="PTHR22650:SF6">
    <property type="entry name" value="PLATELET GLYCOPROTEIN IX"/>
    <property type="match status" value="1"/>
</dbReference>
<dbReference type="GO" id="GO:0016020">
    <property type="term" value="C:membrane"/>
    <property type="evidence" value="ECO:0007669"/>
    <property type="project" value="UniProtKB-SubCell"/>
</dbReference>
<dbReference type="PANTHER" id="PTHR22650">
    <property type="entry name" value="GLYCOPROTEIN IB BETA"/>
    <property type="match status" value="1"/>
</dbReference>
<evidence type="ECO:0000256" key="7">
    <source>
        <dbReference type="ARBA" id="ARBA00023136"/>
    </source>
</evidence>
<sequence>EPPVGLCVALLLGLSWAEEGLGCPQGCTCERWEVACTGGGLDRVPSAIPLTTKVLVLANNSLASLPTVRDLPNLRSLAVSGNPWFCNCSFMGLSSWVKERRPPWTAVPAPLRSCALAFAGATCLRGSCPCPWGRPRVPDARTGALALWATGSMRNAASSGLLLSPQARLSAG</sequence>
<dbReference type="AlphaFoldDB" id="A0A8D2LD27"/>